<dbReference type="EMBL" id="CM047941">
    <property type="protein sequence ID" value="KAI9902580.1"/>
    <property type="molecule type" value="Genomic_DNA"/>
</dbReference>
<organism evidence="1 2">
    <name type="scientific">Trichothecium roseum</name>
    <dbReference type="NCBI Taxonomy" id="47278"/>
    <lineage>
        <taxon>Eukaryota</taxon>
        <taxon>Fungi</taxon>
        <taxon>Dikarya</taxon>
        <taxon>Ascomycota</taxon>
        <taxon>Pezizomycotina</taxon>
        <taxon>Sordariomycetes</taxon>
        <taxon>Hypocreomycetidae</taxon>
        <taxon>Hypocreales</taxon>
        <taxon>Hypocreales incertae sedis</taxon>
        <taxon>Trichothecium</taxon>
    </lineage>
</organism>
<proteinExistence type="predicted"/>
<reference evidence="1" key="1">
    <citation type="submission" date="2022-10" db="EMBL/GenBank/DDBJ databases">
        <title>Complete Genome of Trichothecium roseum strain YXFP-22015, a Plant Pathogen Isolated from Citrus.</title>
        <authorList>
            <person name="Wang Y."/>
            <person name="Zhu L."/>
        </authorList>
    </citation>
    <scope>NUCLEOTIDE SEQUENCE</scope>
    <source>
        <strain evidence="1">YXFP-22015</strain>
    </source>
</reference>
<gene>
    <name evidence="1" type="ORF">N3K66_001932</name>
</gene>
<protein>
    <submittedName>
        <fullName evidence="1">Uncharacterized protein</fullName>
    </submittedName>
</protein>
<name>A0ACC0V9S8_9HYPO</name>
<dbReference type="Proteomes" id="UP001163324">
    <property type="component" value="Chromosome 2"/>
</dbReference>
<keyword evidence="2" id="KW-1185">Reference proteome</keyword>
<evidence type="ECO:0000313" key="1">
    <source>
        <dbReference type="EMBL" id="KAI9902580.1"/>
    </source>
</evidence>
<sequence>MPPMMPPVHSDPAPQSESIADAGAVRPSTSYTKPTVKKARTASTSRPQPATFNVHQDTGTKPNYSYAQLIAMAILSSPDRKLALNAIYRWIADHFSYYKMGETGWQNSIRHNLSLQKSFKRIDRAKEDPGKGSYWAIEDGHESSFLKEKPPRKSAASAENLPVMSTRLEPSKPIGQQDFLAQSALPPLPVSQQPIQFYHLAQPVSSDATIVLSESDPVEEPPSEPITATSPIRNALSPVKRSSINLLGTTPRRRTLDGSSSVNMGVKRKAIDMEDSGYISSLDSSASRAMPKKTPKTKLSRERKESGRAEDAIARITRIRSSPYSPTRSRSQHRAPMPSSPPLPRTKSDALKMVTPNVKLIRPPPPPPSISPTTNLTRHRHAVSDILGQSFPITAARLFGEMSSPVPGHEGGFFDAAIDGTTFNIWTDSSPAKPGLLDPVELGSPIKRSAKRLRTIAQATSTPSKLSVMSAPKLKAPEANIVFETPSKALEGVFPETSFDENFELWDSAVQISPSKVLDESFDLWTGVAANNETTFLGSSDSVEEEGIDICQGFPGIGSTVAQSKSKSPLRDRTTNPLLLR</sequence>
<comment type="caution">
    <text evidence="1">The sequence shown here is derived from an EMBL/GenBank/DDBJ whole genome shotgun (WGS) entry which is preliminary data.</text>
</comment>
<accession>A0ACC0V9S8</accession>
<evidence type="ECO:0000313" key="2">
    <source>
        <dbReference type="Proteomes" id="UP001163324"/>
    </source>
</evidence>